<dbReference type="InterPro" id="IPR027417">
    <property type="entry name" value="P-loop_NTPase"/>
</dbReference>
<keyword evidence="2" id="KW-0067">ATP-binding</keyword>
<dbReference type="GO" id="GO:0004386">
    <property type="term" value="F:helicase activity"/>
    <property type="evidence" value="ECO:0007669"/>
    <property type="project" value="UniProtKB-KW"/>
</dbReference>
<dbReference type="Proteomes" id="UP000274920">
    <property type="component" value="Unassembled WGS sequence"/>
</dbReference>
<sequence length="455" mass="51632">MRYVPHEYQEYAKEFIIRERVSALFLDCGLGKTVITLTAVWELLFDYFDIRKVLVVAPLRVARDTWGGELEKWEHLSGIGLSKVLGPEKERLAALGREAQVYVINRENVEWLVENYKWDFDMVVIDELSSFKSHRAKRFKALKRVRPKVRRIVGLTGTPAPNGLIDLWAEIGLLDMGQRLGRFIGGYRERFFLPDKRSGQMVFSYKPRDGAEEAIYGLISDICISMRACDYLDMPECVYNRVEVAMSGKEMELYGKLEKDMLLPFADGDIDAVNAAGLSNKLLQMANGAVYDENGRVRRIHDRKLEALEDLIEAANGKPVLVAYWYRHDLERIRERVGAVELDTAEDMRRWNAGEMPVAVIHPASAGHGLNLQAGGSTLVWFGLTWSLELYQQMNARLWRQGQKDMVVVHHLIAKGTLDERVMAALEKKDCGQAALVEAVRARIGGGKDGDRETV</sequence>
<dbReference type="SMART" id="SM00487">
    <property type="entry name" value="DEXDc"/>
    <property type="match status" value="1"/>
</dbReference>
<dbReference type="SUPFAM" id="SSF52540">
    <property type="entry name" value="P-loop containing nucleoside triphosphate hydrolases"/>
    <property type="match status" value="2"/>
</dbReference>
<dbReference type="Gene3D" id="3.40.50.300">
    <property type="entry name" value="P-loop containing nucleotide triphosphate hydrolases"/>
    <property type="match status" value="1"/>
</dbReference>
<accession>A0A3R8JKP4</accession>
<dbReference type="InterPro" id="IPR038718">
    <property type="entry name" value="SNF2-like_sf"/>
</dbReference>
<dbReference type="AlphaFoldDB" id="A0A3R8JKP4"/>
<evidence type="ECO:0000259" key="1">
    <source>
        <dbReference type="PROSITE" id="PS51192"/>
    </source>
</evidence>
<protein>
    <submittedName>
        <fullName evidence="2">DEAD/DEAH box helicase</fullName>
    </submittedName>
</protein>
<dbReference type="GO" id="GO:0005524">
    <property type="term" value="F:ATP binding"/>
    <property type="evidence" value="ECO:0007669"/>
    <property type="project" value="InterPro"/>
</dbReference>
<dbReference type="InterPro" id="IPR014001">
    <property type="entry name" value="Helicase_ATP-bd"/>
</dbReference>
<name>A0A3R8JKP4_9FIRM</name>
<dbReference type="PROSITE" id="PS51192">
    <property type="entry name" value="HELICASE_ATP_BIND_1"/>
    <property type="match status" value="1"/>
</dbReference>
<dbReference type="InterPro" id="IPR000330">
    <property type="entry name" value="SNF2_N"/>
</dbReference>
<gene>
    <name evidence="2" type="ORF">EBB54_06785</name>
</gene>
<keyword evidence="3" id="KW-1185">Reference proteome</keyword>
<dbReference type="RefSeq" id="WP_125126843.1">
    <property type="nucleotide sequence ID" value="NZ_RHJS01000002.1"/>
</dbReference>
<organism evidence="2 3">
    <name type="scientific">Schaedlerella arabinosiphila</name>
    <dbReference type="NCBI Taxonomy" id="2044587"/>
    <lineage>
        <taxon>Bacteria</taxon>
        <taxon>Bacillati</taxon>
        <taxon>Bacillota</taxon>
        <taxon>Clostridia</taxon>
        <taxon>Lachnospirales</taxon>
        <taxon>Lachnospiraceae</taxon>
        <taxon>Schaedlerella</taxon>
    </lineage>
</organism>
<evidence type="ECO:0000313" key="2">
    <source>
        <dbReference type="EMBL" id="RRK31106.1"/>
    </source>
</evidence>
<dbReference type="CDD" id="cd18013">
    <property type="entry name" value="DEXQc_bact_SNF2"/>
    <property type="match status" value="1"/>
</dbReference>
<evidence type="ECO:0000313" key="3">
    <source>
        <dbReference type="Proteomes" id="UP000274920"/>
    </source>
</evidence>
<keyword evidence="2" id="KW-0347">Helicase</keyword>
<dbReference type="InterPro" id="IPR050496">
    <property type="entry name" value="SNF2_RAD54_helicase_repair"/>
</dbReference>
<keyword evidence="2" id="KW-0378">Hydrolase</keyword>
<dbReference type="Gene3D" id="3.40.50.10810">
    <property type="entry name" value="Tandem AAA-ATPase domain"/>
    <property type="match status" value="1"/>
</dbReference>
<dbReference type="Pfam" id="PF00176">
    <property type="entry name" value="SNF2-rel_dom"/>
    <property type="match status" value="1"/>
</dbReference>
<feature type="domain" description="Helicase ATP-binding" evidence="1">
    <location>
        <begin position="13"/>
        <end position="177"/>
    </location>
</feature>
<dbReference type="PANTHER" id="PTHR45629">
    <property type="entry name" value="SNF2/RAD54 FAMILY MEMBER"/>
    <property type="match status" value="1"/>
</dbReference>
<dbReference type="EMBL" id="RHJS01000002">
    <property type="protein sequence ID" value="RRK31106.1"/>
    <property type="molecule type" value="Genomic_DNA"/>
</dbReference>
<proteinExistence type="predicted"/>
<keyword evidence="2" id="KW-0547">Nucleotide-binding</keyword>
<dbReference type="PANTHER" id="PTHR45629:SF7">
    <property type="entry name" value="DNA EXCISION REPAIR PROTEIN ERCC-6-RELATED"/>
    <property type="match status" value="1"/>
</dbReference>
<comment type="caution">
    <text evidence="2">The sequence shown here is derived from an EMBL/GenBank/DDBJ whole genome shotgun (WGS) entry which is preliminary data.</text>
</comment>
<reference evidence="2" key="1">
    <citation type="submission" date="2018-10" db="EMBL/GenBank/DDBJ databases">
        <title>Schaedlerella arabinophila gen. nov. sp. nov., isolated from the mouse intestinal tract and comparative analysis with the genome of the closely related altered Schaedler flora strain ASF502.</title>
        <authorList>
            <person name="Miyake S."/>
            <person name="Soh M."/>
            <person name="Seedorf H."/>
        </authorList>
    </citation>
    <scope>NUCLEOTIDE SEQUENCE [LARGE SCALE GENOMIC DNA]</scope>
    <source>
        <strain evidence="2">DSM 106076</strain>
    </source>
</reference>